<dbReference type="Proteomes" id="UP001181622">
    <property type="component" value="Unassembled WGS sequence"/>
</dbReference>
<accession>A0ABU1DCJ6</accession>
<reference evidence="2" key="1">
    <citation type="submission" date="2020-10" db="EMBL/GenBank/DDBJ databases">
        <authorList>
            <person name="Abbas A."/>
            <person name="Razzaq R."/>
            <person name="Waqas M."/>
            <person name="Abbas N."/>
            <person name="Nielsen T.K."/>
            <person name="Hansen L.H."/>
            <person name="Hussain S."/>
            <person name="Shahid M."/>
        </authorList>
    </citation>
    <scope>NUCLEOTIDE SEQUENCE</scope>
    <source>
        <strain evidence="2">S14</strain>
    </source>
</reference>
<protein>
    <submittedName>
        <fullName evidence="2">Uncharacterized protein</fullName>
    </submittedName>
</protein>
<keyword evidence="3" id="KW-1185">Reference proteome</keyword>
<name>A0ABU1DCJ6_9HYPH</name>
<feature type="chain" id="PRO_5046589069" evidence="1">
    <location>
        <begin position="28"/>
        <end position="115"/>
    </location>
</feature>
<comment type="caution">
    <text evidence="2">The sequence shown here is derived from an EMBL/GenBank/DDBJ whole genome shotgun (WGS) entry which is preliminary data.</text>
</comment>
<feature type="signal peptide" evidence="1">
    <location>
        <begin position="1"/>
        <end position="27"/>
    </location>
</feature>
<proteinExistence type="predicted"/>
<dbReference type="RefSeq" id="WP_309389028.1">
    <property type="nucleotide sequence ID" value="NZ_JADBEO010000006.1"/>
</dbReference>
<dbReference type="EMBL" id="JADBEO010000006">
    <property type="protein sequence ID" value="MDR4305758.1"/>
    <property type="molecule type" value="Genomic_DNA"/>
</dbReference>
<organism evidence="2 3">
    <name type="scientific">Chelatococcus sambhunathii</name>
    <dbReference type="NCBI Taxonomy" id="363953"/>
    <lineage>
        <taxon>Bacteria</taxon>
        <taxon>Pseudomonadati</taxon>
        <taxon>Pseudomonadota</taxon>
        <taxon>Alphaproteobacteria</taxon>
        <taxon>Hyphomicrobiales</taxon>
        <taxon>Chelatococcaceae</taxon>
        <taxon>Chelatococcus</taxon>
    </lineage>
</organism>
<evidence type="ECO:0000256" key="1">
    <source>
        <dbReference type="SAM" id="SignalP"/>
    </source>
</evidence>
<keyword evidence="1" id="KW-0732">Signal</keyword>
<evidence type="ECO:0000313" key="2">
    <source>
        <dbReference type="EMBL" id="MDR4305758.1"/>
    </source>
</evidence>
<sequence length="115" mass="13467">MKKTLLYALAGVFAVSGVIETAPQAQAGPASASPRTLEQLRENVRADGLAAMQAGDLQSVAHRRWHRRRSVKRRWVPRRYSLRYIHRRGHWCSRGKWYGRRCNYTPRMLRPLRQR</sequence>
<evidence type="ECO:0000313" key="3">
    <source>
        <dbReference type="Proteomes" id="UP001181622"/>
    </source>
</evidence>
<gene>
    <name evidence="2" type="ORF">IHQ68_03855</name>
</gene>